<feature type="region of interest" description="Disordered" evidence="1">
    <location>
        <begin position="1"/>
        <end position="77"/>
    </location>
</feature>
<protein>
    <submittedName>
        <fullName evidence="2">Kinesin-like protein</fullName>
    </submittedName>
</protein>
<evidence type="ECO:0000313" key="2">
    <source>
        <dbReference type="EMBL" id="KZV28998.1"/>
    </source>
</evidence>
<dbReference type="AlphaFoldDB" id="A0A2Z7B4X4"/>
<gene>
    <name evidence="2" type="ORF">F511_44225</name>
</gene>
<evidence type="ECO:0000313" key="3">
    <source>
        <dbReference type="Proteomes" id="UP000250235"/>
    </source>
</evidence>
<name>A0A2Z7B4X4_9LAMI</name>
<proteinExistence type="predicted"/>
<organism evidence="2 3">
    <name type="scientific">Dorcoceras hygrometricum</name>
    <dbReference type="NCBI Taxonomy" id="472368"/>
    <lineage>
        <taxon>Eukaryota</taxon>
        <taxon>Viridiplantae</taxon>
        <taxon>Streptophyta</taxon>
        <taxon>Embryophyta</taxon>
        <taxon>Tracheophyta</taxon>
        <taxon>Spermatophyta</taxon>
        <taxon>Magnoliopsida</taxon>
        <taxon>eudicotyledons</taxon>
        <taxon>Gunneridae</taxon>
        <taxon>Pentapetalae</taxon>
        <taxon>asterids</taxon>
        <taxon>lamiids</taxon>
        <taxon>Lamiales</taxon>
        <taxon>Gesneriaceae</taxon>
        <taxon>Didymocarpoideae</taxon>
        <taxon>Trichosporeae</taxon>
        <taxon>Loxocarpinae</taxon>
        <taxon>Dorcoceras</taxon>
    </lineage>
</organism>
<dbReference type="Proteomes" id="UP000250235">
    <property type="component" value="Unassembled WGS sequence"/>
</dbReference>
<reference evidence="2 3" key="1">
    <citation type="journal article" date="2015" name="Proc. Natl. Acad. Sci. U.S.A.">
        <title>The resurrection genome of Boea hygrometrica: A blueprint for survival of dehydration.</title>
        <authorList>
            <person name="Xiao L."/>
            <person name="Yang G."/>
            <person name="Zhang L."/>
            <person name="Yang X."/>
            <person name="Zhao S."/>
            <person name="Ji Z."/>
            <person name="Zhou Q."/>
            <person name="Hu M."/>
            <person name="Wang Y."/>
            <person name="Chen M."/>
            <person name="Xu Y."/>
            <person name="Jin H."/>
            <person name="Xiao X."/>
            <person name="Hu G."/>
            <person name="Bao F."/>
            <person name="Hu Y."/>
            <person name="Wan P."/>
            <person name="Li L."/>
            <person name="Deng X."/>
            <person name="Kuang T."/>
            <person name="Xiang C."/>
            <person name="Zhu J.K."/>
            <person name="Oliver M.J."/>
            <person name="He Y."/>
        </authorList>
    </citation>
    <scope>NUCLEOTIDE SEQUENCE [LARGE SCALE GENOMIC DNA]</scope>
    <source>
        <strain evidence="3">cv. XS01</strain>
    </source>
</reference>
<evidence type="ECO:0000256" key="1">
    <source>
        <dbReference type="SAM" id="MobiDB-lite"/>
    </source>
</evidence>
<keyword evidence="3" id="KW-1185">Reference proteome</keyword>
<dbReference type="EMBL" id="KV009858">
    <property type="protein sequence ID" value="KZV28998.1"/>
    <property type="molecule type" value="Genomic_DNA"/>
</dbReference>
<accession>A0A2Z7B4X4</accession>
<sequence>MAPDVPLTRVCGRRSLQEGRPAHPLRTPPDPQISRPPDLTVIAGRTSSSSLEDTSRPLDLPTSRPYGHCRKDVQLIP</sequence>